<evidence type="ECO:0000256" key="1">
    <source>
        <dbReference type="SAM" id="Phobius"/>
    </source>
</evidence>
<evidence type="ECO:0000313" key="3">
    <source>
        <dbReference type="EMBL" id="RUT35197.1"/>
    </source>
</evidence>
<feature type="transmembrane region" description="Helical" evidence="1">
    <location>
        <begin position="169"/>
        <end position="188"/>
    </location>
</feature>
<organism evidence="3 4">
    <name type="scientific">Arsenicitalea aurantiaca</name>
    <dbReference type="NCBI Taxonomy" id="1783274"/>
    <lineage>
        <taxon>Bacteria</taxon>
        <taxon>Pseudomonadati</taxon>
        <taxon>Pseudomonadota</taxon>
        <taxon>Alphaproteobacteria</taxon>
        <taxon>Hyphomicrobiales</taxon>
        <taxon>Devosiaceae</taxon>
        <taxon>Arsenicitalea</taxon>
    </lineage>
</organism>
<feature type="domain" description="DUF112" evidence="2">
    <location>
        <begin position="20"/>
        <end position="437"/>
    </location>
</feature>
<accession>A0A433XM86</accession>
<dbReference type="RefSeq" id="WP_127186924.1">
    <property type="nucleotide sequence ID" value="NZ_RZNJ01000001.1"/>
</dbReference>
<feature type="transmembrane region" description="Helical" evidence="1">
    <location>
        <begin position="108"/>
        <end position="135"/>
    </location>
</feature>
<name>A0A433XM86_9HYPH</name>
<comment type="caution">
    <text evidence="3">The sequence shown here is derived from an EMBL/GenBank/DDBJ whole genome shotgun (WGS) entry which is preliminary data.</text>
</comment>
<evidence type="ECO:0000313" key="4">
    <source>
        <dbReference type="Proteomes" id="UP000281547"/>
    </source>
</evidence>
<keyword evidence="4" id="KW-1185">Reference proteome</keyword>
<reference evidence="3 4" key="1">
    <citation type="journal article" date="2016" name="Int. J. Syst. Evol. Microbiol.">
        <title>Arsenicitalea aurantiaca gen. nov., sp. nov., a new member of the family Hyphomicrobiaceae, isolated from high-arsenic sediment.</title>
        <authorList>
            <person name="Mu Y."/>
            <person name="Zhou L."/>
            <person name="Zeng X.C."/>
            <person name="Liu L."/>
            <person name="Pan Y."/>
            <person name="Chen X."/>
            <person name="Wang J."/>
            <person name="Li S."/>
            <person name="Li W.J."/>
            <person name="Wang Y."/>
        </authorList>
    </citation>
    <scope>NUCLEOTIDE SEQUENCE [LARGE SCALE GENOMIC DNA]</scope>
    <source>
        <strain evidence="3 4">42-50</strain>
    </source>
</reference>
<evidence type="ECO:0000259" key="2">
    <source>
        <dbReference type="Pfam" id="PF01970"/>
    </source>
</evidence>
<feature type="transmembrane region" description="Helical" evidence="1">
    <location>
        <begin position="20"/>
        <end position="49"/>
    </location>
</feature>
<dbReference type="Proteomes" id="UP000281547">
    <property type="component" value="Unassembled WGS sequence"/>
</dbReference>
<feature type="transmembrane region" description="Helical" evidence="1">
    <location>
        <begin position="147"/>
        <end position="163"/>
    </location>
</feature>
<keyword evidence="1" id="KW-0812">Transmembrane</keyword>
<dbReference type="AlphaFoldDB" id="A0A433XM86"/>
<dbReference type="PANTHER" id="PTHR35342:SF5">
    <property type="entry name" value="TRICARBOXYLIC TRANSPORT PROTEIN"/>
    <property type="match status" value="1"/>
</dbReference>
<feature type="transmembrane region" description="Helical" evidence="1">
    <location>
        <begin position="432"/>
        <end position="449"/>
    </location>
</feature>
<feature type="transmembrane region" description="Helical" evidence="1">
    <location>
        <begin position="469"/>
        <end position="488"/>
    </location>
</feature>
<proteinExistence type="predicted"/>
<dbReference type="PANTHER" id="PTHR35342">
    <property type="entry name" value="TRICARBOXYLIC TRANSPORT PROTEIN"/>
    <property type="match status" value="1"/>
</dbReference>
<dbReference type="InterPro" id="IPR002823">
    <property type="entry name" value="DUF112_TM"/>
</dbReference>
<feature type="transmembrane region" description="Helical" evidence="1">
    <location>
        <begin position="352"/>
        <end position="373"/>
    </location>
</feature>
<feature type="transmembrane region" description="Helical" evidence="1">
    <location>
        <begin position="258"/>
        <end position="280"/>
    </location>
</feature>
<protein>
    <submittedName>
        <fullName evidence="3">Tripartite tricarboxylate transporter permease</fullName>
    </submittedName>
</protein>
<feature type="transmembrane region" description="Helical" evidence="1">
    <location>
        <begin position="61"/>
        <end position="82"/>
    </location>
</feature>
<keyword evidence="1" id="KW-0472">Membrane</keyword>
<dbReference type="OrthoDB" id="7912266at2"/>
<gene>
    <name evidence="3" type="ORF">EMQ25_02270</name>
</gene>
<dbReference type="Pfam" id="PF01970">
    <property type="entry name" value="TctA"/>
    <property type="match status" value="1"/>
</dbReference>
<keyword evidence="1" id="KW-1133">Transmembrane helix</keyword>
<dbReference type="EMBL" id="RZNJ01000001">
    <property type="protein sequence ID" value="RUT35197.1"/>
    <property type="molecule type" value="Genomic_DNA"/>
</dbReference>
<sequence length="498" mass="51423">METLHLLFEGILTVLQPGNLLFAFLGCLLGTMIGVLPGIGPAAGIAILIPVTSGMDATGAIIMLAAIYYGVMYGGTITSVLINTPGEAASAVTCLDGYQMAKRGRAGVALSIAAIGSFIGGTFATFGLVFLALPLTGLALAFGPPEIFALLVFGLSLVTGLASKSLVRALIAAIIGMLIAQVGIDPVLGAPRFTFGITELLDGFGIVPVVMGLFGIGELLSSVEARYRNKPTPAVRGLLPSPTDFRASAAPIARGTGLGFVLGLVPGIGTIVPTFLSYALERRLSRTPERFGQGAIEGVAGPETANNASAAASLIPLFTLGIPGSAVTALLLGAFMVKGLTPGPALFVEQPAFVWAIIASLLVGNLILLVLNLPFIPVWVSLLRVPRAIMLSAILCFCILGAYSLNNSTFDVIVMLGFGIVGYLFNKLDIPVAPLVLTLVLTPLLEAALRQSLEMSVGNFMIFVNRPIALGFIVLAIASIALSALNSVRHLRGGGSEI</sequence>
<feature type="transmembrane region" description="Helical" evidence="1">
    <location>
        <begin position="314"/>
        <end position="337"/>
    </location>
</feature>